<keyword evidence="1" id="KW-0732">Signal</keyword>
<evidence type="ECO:0000313" key="3">
    <source>
        <dbReference type="EMBL" id="MDO1450498.1"/>
    </source>
</evidence>
<proteinExistence type="predicted"/>
<feature type="chain" id="PRO_5046273053" evidence="1">
    <location>
        <begin position="21"/>
        <end position="222"/>
    </location>
</feature>
<organism evidence="3 4">
    <name type="scientific">Rhodocytophaga aerolata</name>
    <dbReference type="NCBI Taxonomy" id="455078"/>
    <lineage>
        <taxon>Bacteria</taxon>
        <taxon>Pseudomonadati</taxon>
        <taxon>Bacteroidota</taxon>
        <taxon>Cytophagia</taxon>
        <taxon>Cytophagales</taxon>
        <taxon>Rhodocytophagaceae</taxon>
        <taxon>Rhodocytophaga</taxon>
    </lineage>
</organism>
<dbReference type="RefSeq" id="WP_302041298.1">
    <property type="nucleotide sequence ID" value="NZ_JAUKPO010000031.1"/>
</dbReference>
<dbReference type="EMBL" id="JAUKPO010000031">
    <property type="protein sequence ID" value="MDO1450498.1"/>
    <property type="molecule type" value="Genomic_DNA"/>
</dbReference>
<dbReference type="Gene3D" id="2.40.160.20">
    <property type="match status" value="1"/>
</dbReference>
<comment type="caution">
    <text evidence="3">The sequence shown here is derived from an EMBL/GenBank/DDBJ whole genome shotgun (WGS) entry which is preliminary data.</text>
</comment>
<accession>A0ABT8REG0</accession>
<dbReference type="InterPro" id="IPR025665">
    <property type="entry name" value="Beta-barrel_OMP_2"/>
</dbReference>
<evidence type="ECO:0000259" key="2">
    <source>
        <dbReference type="Pfam" id="PF13568"/>
    </source>
</evidence>
<reference evidence="3" key="1">
    <citation type="submission" date="2023-07" db="EMBL/GenBank/DDBJ databases">
        <title>The genome sequence of Rhodocytophaga aerolata KACC 12507.</title>
        <authorList>
            <person name="Zhang X."/>
        </authorList>
    </citation>
    <scope>NUCLEOTIDE SEQUENCE</scope>
    <source>
        <strain evidence="3">KACC 12507</strain>
    </source>
</reference>
<keyword evidence="4" id="KW-1185">Reference proteome</keyword>
<feature type="domain" description="Outer membrane protein beta-barrel" evidence="2">
    <location>
        <begin position="18"/>
        <end position="201"/>
    </location>
</feature>
<dbReference type="Proteomes" id="UP001168528">
    <property type="component" value="Unassembled WGS sequence"/>
</dbReference>
<gene>
    <name evidence="3" type="ORF">Q0590_29755</name>
</gene>
<dbReference type="Pfam" id="PF13568">
    <property type="entry name" value="OMP_b-brl_2"/>
    <property type="match status" value="1"/>
</dbReference>
<sequence length="222" mass="24051">MQKIFYAFLSLILFAGMAQAQVSIVPKAGVNFANVSDHSTFNNRNSLTGFTAGLGLNYSLSGDNFLSVQPELLYSQKGFSAEGGITGVNYEGDYKLNYLELPLLVKIGFGTESIAAYVNAGPSVGYLLDGRINGRVSAFGIGTDYEEKLEFTDNPSIGNINEIEANRIEFGLNFGGGIGFNFAENSTLFFDIRYNLGLTDYDKNQDSKNRVIALTAGVKLPL</sequence>
<feature type="signal peptide" evidence="1">
    <location>
        <begin position="1"/>
        <end position="20"/>
    </location>
</feature>
<protein>
    <submittedName>
        <fullName evidence="3">Porin family protein</fullName>
    </submittedName>
</protein>
<evidence type="ECO:0000256" key="1">
    <source>
        <dbReference type="SAM" id="SignalP"/>
    </source>
</evidence>
<dbReference type="InterPro" id="IPR011250">
    <property type="entry name" value="OMP/PagP_B-barrel"/>
</dbReference>
<name>A0ABT8REG0_9BACT</name>
<dbReference type="SUPFAM" id="SSF56925">
    <property type="entry name" value="OMPA-like"/>
    <property type="match status" value="1"/>
</dbReference>
<evidence type="ECO:0000313" key="4">
    <source>
        <dbReference type="Proteomes" id="UP001168528"/>
    </source>
</evidence>